<dbReference type="Gene3D" id="3.40.50.720">
    <property type="entry name" value="NAD(P)-binding Rossmann-like Domain"/>
    <property type="match status" value="1"/>
</dbReference>
<dbReference type="InterPro" id="IPR013149">
    <property type="entry name" value="ADH-like_C"/>
</dbReference>
<dbReference type="InterPro" id="IPR011032">
    <property type="entry name" value="GroES-like_sf"/>
</dbReference>
<comment type="caution">
    <text evidence="7">The sequence shown here is derived from an EMBL/GenBank/DDBJ whole genome shotgun (WGS) entry which is preliminary data.</text>
</comment>
<dbReference type="Proteomes" id="UP000271337">
    <property type="component" value="Unassembled WGS sequence"/>
</dbReference>
<dbReference type="EMBL" id="QWIJ01000186">
    <property type="protein sequence ID" value="RMX86057.1"/>
    <property type="molecule type" value="Genomic_DNA"/>
</dbReference>
<evidence type="ECO:0000256" key="1">
    <source>
        <dbReference type="ARBA" id="ARBA00008072"/>
    </source>
</evidence>
<accession>A0A3M6YN03</accession>
<dbReference type="Pfam" id="PF08240">
    <property type="entry name" value="ADH_N"/>
    <property type="match status" value="1"/>
</dbReference>
<dbReference type="Pfam" id="PF00107">
    <property type="entry name" value="ADH_zinc_N"/>
    <property type="match status" value="1"/>
</dbReference>
<dbReference type="Proteomes" id="UP000281245">
    <property type="component" value="Unassembled WGS sequence"/>
</dbReference>
<dbReference type="InterPro" id="IPR047122">
    <property type="entry name" value="Trans-enoyl_RdTase-like"/>
</dbReference>
<dbReference type="GO" id="GO:0016651">
    <property type="term" value="F:oxidoreductase activity, acting on NAD(P)H"/>
    <property type="evidence" value="ECO:0007669"/>
    <property type="project" value="InterPro"/>
</dbReference>
<organism evidence="7 8">
    <name type="scientific">Hortaea werneckii</name>
    <name type="common">Black yeast</name>
    <name type="synonym">Cladosporium werneckii</name>
    <dbReference type="NCBI Taxonomy" id="91943"/>
    <lineage>
        <taxon>Eukaryota</taxon>
        <taxon>Fungi</taxon>
        <taxon>Dikarya</taxon>
        <taxon>Ascomycota</taxon>
        <taxon>Pezizomycotina</taxon>
        <taxon>Dothideomycetes</taxon>
        <taxon>Dothideomycetidae</taxon>
        <taxon>Mycosphaerellales</taxon>
        <taxon>Teratosphaeriaceae</taxon>
        <taxon>Hortaea</taxon>
    </lineage>
</organism>
<evidence type="ECO:0000259" key="5">
    <source>
        <dbReference type="SMART" id="SM00829"/>
    </source>
</evidence>
<evidence type="ECO:0000313" key="9">
    <source>
        <dbReference type="Proteomes" id="UP000281245"/>
    </source>
</evidence>
<comment type="similarity">
    <text evidence="1">Belongs to the zinc-containing alcohol dehydrogenase family.</text>
</comment>
<evidence type="ECO:0000313" key="8">
    <source>
        <dbReference type="Proteomes" id="UP000271337"/>
    </source>
</evidence>
<evidence type="ECO:0000256" key="4">
    <source>
        <dbReference type="SAM" id="MobiDB-lite"/>
    </source>
</evidence>
<dbReference type="InterPro" id="IPR020843">
    <property type="entry name" value="ER"/>
</dbReference>
<dbReference type="PANTHER" id="PTHR45348:SF2">
    <property type="entry name" value="ZINC-TYPE ALCOHOL DEHYDROGENASE-LIKE PROTEIN C2E1P3.01"/>
    <property type="match status" value="1"/>
</dbReference>
<comment type="subunit">
    <text evidence="2">Monomer.</text>
</comment>
<dbReference type="PANTHER" id="PTHR45348">
    <property type="entry name" value="HYPOTHETICAL OXIDOREDUCTASE (EUROFUNG)"/>
    <property type="match status" value="1"/>
</dbReference>
<feature type="region of interest" description="Disordered" evidence="4">
    <location>
        <begin position="15"/>
        <end position="39"/>
    </location>
</feature>
<dbReference type="VEuPathDB" id="FungiDB:BTJ68_09143"/>
<dbReference type="AlphaFoldDB" id="A0A3M6YN03"/>
<evidence type="ECO:0000256" key="3">
    <source>
        <dbReference type="ARBA" id="ARBA00023002"/>
    </source>
</evidence>
<evidence type="ECO:0000313" key="6">
    <source>
        <dbReference type="EMBL" id="RMX86057.1"/>
    </source>
</evidence>
<dbReference type="InterPro" id="IPR013154">
    <property type="entry name" value="ADH-like_N"/>
</dbReference>
<evidence type="ECO:0000256" key="2">
    <source>
        <dbReference type="ARBA" id="ARBA00011245"/>
    </source>
</evidence>
<proteinExistence type="inferred from homology"/>
<dbReference type="OrthoDB" id="48317at2759"/>
<dbReference type="EMBL" id="QWIL01001356">
    <property type="protein sequence ID" value="RMY04279.1"/>
    <property type="molecule type" value="Genomic_DNA"/>
</dbReference>
<dbReference type="SUPFAM" id="SSF51735">
    <property type="entry name" value="NAD(P)-binding Rossmann-fold domains"/>
    <property type="match status" value="1"/>
</dbReference>
<keyword evidence="3" id="KW-0560">Oxidoreductase</keyword>
<feature type="domain" description="Enoyl reductase (ER)" evidence="5">
    <location>
        <begin position="43"/>
        <end position="370"/>
    </location>
</feature>
<evidence type="ECO:0000313" key="7">
    <source>
        <dbReference type="EMBL" id="RMY04279.1"/>
    </source>
</evidence>
<dbReference type="Gene3D" id="3.90.180.10">
    <property type="entry name" value="Medium-chain alcohol dehydrogenases, catalytic domain"/>
    <property type="match status" value="1"/>
</dbReference>
<gene>
    <name evidence="7" type="ORF">D0867_10410</name>
    <name evidence="6" type="ORF">D0869_03363</name>
</gene>
<dbReference type="InterPro" id="IPR036291">
    <property type="entry name" value="NAD(P)-bd_dom_sf"/>
</dbReference>
<reference evidence="8 9" key="1">
    <citation type="journal article" date="2018" name="BMC Genomics">
        <title>Genomic evidence for intraspecific hybridization in a clonal and extremely halotolerant yeast.</title>
        <authorList>
            <person name="Gostincar C."/>
            <person name="Stajich J.E."/>
            <person name="Zupancic J."/>
            <person name="Zalar P."/>
            <person name="Gunde-Cimerman N."/>
        </authorList>
    </citation>
    <scope>NUCLEOTIDE SEQUENCE [LARGE SCALE GENOMIC DNA]</scope>
    <source>
        <strain evidence="6 9">EXF-6656</strain>
        <strain evidence="7 8">EXF-6669</strain>
    </source>
</reference>
<dbReference type="SMART" id="SM00829">
    <property type="entry name" value="PKS_ER"/>
    <property type="match status" value="1"/>
</dbReference>
<name>A0A3M6YN03_HORWE</name>
<protein>
    <recommendedName>
        <fullName evidence="5">Enoyl reductase (ER) domain-containing protein</fullName>
    </recommendedName>
</protein>
<dbReference type="SUPFAM" id="SSF50129">
    <property type="entry name" value="GroES-like"/>
    <property type="match status" value="1"/>
</dbReference>
<dbReference type="CDD" id="cd08249">
    <property type="entry name" value="enoyl_reductase_like"/>
    <property type="match status" value="1"/>
</dbReference>
<sequence>MSLYLTTNTQIYPIDPVNKGEKKKKKKTMSHNQPGNQAAWLDGATKPLRVATADMPKPGADDLVVRVFAAAVNPVDWKIQDYGVFVQKWPTVLGCDIAGEVVEAGGNVQRFKKGDRVTAHCTSLATGDPQDGGFQHFARVPSQTSAHLPASLTYAQGSVLPLAVDTALVGLCSPAAESKGLGLPLPSLNPSPSNKTLVVWGGSSSVGALATQLATAAGAKVITTASSHNFDFCRACGAVDVVDYKSGTVVEDVVAAVQKAGGDFVGVYDAISAPDQSFNSTVPILEKLGGGVLAVVLGPPEKVPDSVKVASVFGINPLTHPVWEGYVTPALEQGKLKAVPEPLVVGKGLESVQKGLLKNKEGVSAKKVVVELA</sequence>